<evidence type="ECO:0000256" key="2">
    <source>
        <dbReference type="SAM" id="Phobius"/>
    </source>
</evidence>
<keyword evidence="2" id="KW-0472">Membrane</keyword>
<evidence type="ECO:0000256" key="1">
    <source>
        <dbReference type="SAM" id="MobiDB-lite"/>
    </source>
</evidence>
<feature type="compositionally biased region" description="Basic and acidic residues" evidence="1">
    <location>
        <begin position="169"/>
        <end position="186"/>
    </location>
</feature>
<accession>A0A9X0YSB3</accession>
<organism evidence="3 4">
    <name type="scientific">Oceanobacillus polygoni</name>
    <dbReference type="NCBI Taxonomy" id="1235259"/>
    <lineage>
        <taxon>Bacteria</taxon>
        <taxon>Bacillati</taxon>
        <taxon>Bacillota</taxon>
        <taxon>Bacilli</taxon>
        <taxon>Bacillales</taxon>
        <taxon>Bacillaceae</taxon>
        <taxon>Oceanobacillus</taxon>
    </lineage>
</organism>
<keyword evidence="2" id="KW-1133">Transmembrane helix</keyword>
<reference evidence="3" key="1">
    <citation type="submission" date="2021-03" db="EMBL/GenBank/DDBJ databases">
        <title>Genomic Encyclopedia of Type Strains, Phase IV (KMG-IV): sequencing the most valuable type-strain genomes for metagenomic binning, comparative biology and taxonomic classification.</title>
        <authorList>
            <person name="Goeker M."/>
        </authorList>
    </citation>
    <scope>NUCLEOTIDE SEQUENCE</scope>
    <source>
        <strain evidence="3">DSM 107338</strain>
    </source>
</reference>
<keyword evidence="2" id="KW-0812">Transmembrane</keyword>
<proteinExistence type="predicted"/>
<feature type="compositionally biased region" description="Polar residues" evidence="1">
    <location>
        <begin position="124"/>
        <end position="143"/>
    </location>
</feature>
<protein>
    <submittedName>
        <fullName evidence="3">Uncharacterized protein</fullName>
    </submittedName>
</protein>
<dbReference type="Proteomes" id="UP001138793">
    <property type="component" value="Unassembled WGS sequence"/>
</dbReference>
<evidence type="ECO:0000313" key="4">
    <source>
        <dbReference type="Proteomes" id="UP001138793"/>
    </source>
</evidence>
<name>A0A9X0YSB3_9BACI</name>
<dbReference type="OrthoDB" id="10007986at2"/>
<dbReference type="EMBL" id="JAGGMB010000006">
    <property type="protein sequence ID" value="MBP2077970.1"/>
    <property type="molecule type" value="Genomic_DNA"/>
</dbReference>
<dbReference type="AlphaFoldDB" id="A0A9X0YSB3"/>
<feature type="transmembrane region" description="Helical" evidence="2">
    <location>
        <begin position="6"/>
        <end position="26"/>
    </location>
</feature>
<feature type="region of interest" description="Disordered" evidence="1">
    <location>
        <begin position="119"/>
        <end position="249"/>
    </location>
</feature>
<comment type="caution">
    <text evidence="3">The sequence shown here is derived from an EMBL/GenBank/DDBJ whole genome shotgun (WGS) entry which is preliminary data.</text>
</comment>
<sequence length="249" mass="27556">MGNKKLIVINVLTLIAFVFVVSIGIYRIEATKDEYGKVEEEAVEKVDEVAEKETLELVESEAEISLHTPAAFIINNNVGSLSLQDIVLTMKNNRTVAETEVEEMEEDLIEAEEDATVIIDRPSPSVTSGNHVTSNQSTTSNYKVETKTNKDQVQKSDNAKTGNNVNENNENKNKAKKDNEKKDDPKQAVNPPENEKEKPKNPPTDSDDKGEAEKPDDSGKPTDPEEGMNPPIEEPIPTDPPEESKKELD</sequence>
<gene>
    <name evidence="3" type="ORF">J2Z64_002225</name>
</gene>
<feature type="compositionally biased region" description="Basic and acidic residues" evidence="1">
    <location>
        <begin position="144"/>
        <end position="158"/>
    </location>
</feature>
<evidence type="ECO:0000313" key="3">
    <source>
        <dbReference type="EMBL" id="MBP2077970.1"/>
    </source>
</evidence>
<dbReference type="RefSeq" id="WP_149473789.1">
    <property type="nucleotide sequence ID" value="NZ_JAGGMB010000006.1"/>
</dbReference>
<feature type="compositionally biased region" description="Basic and acidic residues" evidence="1">
    <location>
        <begin position="193"/>
        <end position="223"/>
    </location>
</feature>
<keyword evidence="4" id="KW-1185">Reference proteome</keyword>